<proteinExistence type="inferred from homology"/>
<evidence type="ECO:0000313" key="4">
    <source>
        <dbReference type="Ensembl" id="ENSEBUP00000015371.1"/>
    </source>
</evidence>
<accession>A0A8C4QJ35</accession>
<dbReference type="GeneTree" id="ENSGT00940000160571"/>
<feature type="domain" description="Fumarylacetoacetase-like C-terminal" evidence="3">
    <location>
        <begin position="34"/>
        <end position="201"/>
    </location>
</feature>
<keyword evidence="5" id="KW-1185">Reference proteome</keyword>
<reference evidence="4" key="1">
    <citation type="submission" date="2025-08" db="UniProtKB">
        <authorList>
            <consortium name="Ensembl"/>
        </authorList>
    </citation>
    <scope>IDENTIFICATION</scope>
</reference>
<dbReference type="Pfam" id="PF01557">
    <property type="entry name" value="FAA_hydrolase"/>
    <property type="match status" value="1"/>
</dbReference>
<reference evidence="4" key="2">
    <citation type="submission" date="2025-09" db="UniProtKB">
        <authorList>
            <consortium name="Ensembl"/>
        </authorList>
    </citation>
    <scope>IDENTIFICATION</scope>
</reference>
<sequence length="201" mass="22165">MGGGGPPPPHFEASADEVARGIVFLGCPFVCPSVIIFVAFQELDWEVELAFVIGKKGKHIQEDRAMEHVAGFAVSHDVSARDWQMKRNGRQWLLGKTFDSFCPLGPALVTKIGLSDPHKLGICCRVNGQVMQESNTEQMVFKTEFLVSWVSRFVTLYPGDVFLTGTPPGVGVFRKPPVFLKRGDTVECEIDEIGKITNKVV</sequence>
<dbReference type="PANTHER" id="PTHR42796:SF4">
    <property type="entry name" value="FUMARYLACETOACETATE HYDROLASE DOMAIN-CONTAINING PROTEIN 2A"/>
    <property type="match status" value="1"/>
</dbReference>
<dbReference type="PANTHER" id="PTHR42796">
    <property type="entry name" value="FUMARYLACETOACETATE HYDROLASE DOMAIN-CONTAINING PROTEIN 2A-RELATED"/>
    <property type="match status" value="1"/>
</dbReference>
<dbReference type="InterPro" id="IPR011234">
    <property type="entry name" value="Fumarylacetoacetase-like_C"/>
</dbReference>
<evidence type="ECO:0000313" key="5">
    <source>
        <dbReference type="Proteomes" id="UP000694388"/>
    </source>
</evidence>
<dbReference type="Proteomes" id="UP000694388">
    <property type="component" value="Unplaced"/>
</dbReference>
<dbReference type="GO" id="GO:0044281">
    <property type="term" value="P:small molecule metabolic process"/>
    <property type="evidence" value="ECO:0007669"/>
    <property type="project" value="UniProtKB-ARBA"/>
</dbReference>
<dbReference type="GO" id="GO:0046872">
    <property type="term" value="F:metal ion binding"/>
    <property type="evidence" value="ECO:0007669"/>
    <property type="project" value="UniProtKB-KW"/>
</dbReference>
<evidence type="ECO:0000259" key="3">
    <source>
        <dbReference type="Pfam" id="PF01557"/>
    </source>
</evidence>
<name>A0A8C4QJ35_EPTBU</name>
<dbReference type="SUPFAM" id="SSF56529">
    <property type="entry name" value="FAH"/>
    <property type="match status" value="1"/>
</dbReference>
<evidence type="ECO:0000256" key="2">
    <source>
        <dbReference type="ARBA" id="ARBA00022723"/>
    </source>
</evidence>
<dbReference type="GO" id="GO:0003824">
    <property type="term" value="F:catalytic activity"/>
    <property type="evidence" value="ECO:0007669"/>
    <property type="project" value="InterPro"/>
</dbReference>
<dbReference type="InterPro" id="IPR051121">
    <property type="entry name" value="FAH"/>
</dbReference>
<dbReference type="OMA" id="HIQEDRA"/>
<dbReference type="Gene3D" id="3.90.850.10">
    <property type="entry name" value="Fumarylacetoacetase-like, C-terminal domain"/>
    <property type="match status" value="1"/>
</dbReference>
<keyword evidence="2" id="KW-0479">Metal-binding</keyword>
<dbReference type="InterPro" id="IPR036663">
    <property type="entry name" value="Fumarylacetoacetase_C_sf"/>
</dbReference>
<comment type="similarity">
    <text evidence="1">Belongs to the FAH family.</text>
</comment>
<organism evidence="4 5">
    <name type="scientific">Eptatretus burgeri</name>
    <name type="common">Inshore hagfish</name>
    <dbReference type="NCBI Taxonomy" id="7764"/>
    <lineage>
        <taxon>Eukaryota</taxon>
        <taxon>Metazoa</taxon>
        <taxon>Chordata</taxon>
        <taxon>Craniata</taxon>
        <taxon>Vertebrata</taxon>
        <taxon>Cyclostomata</taxon>
        <taxon>Myxini</taxon>
        <taxon>Myxiniformes</taxon>
        <taxon>Myxinidae</taxon>
        <taxon>Eptatretinae</taxon>
        <taxon>Eptatretus</taxon>
    </lineage>
</organism>
<protein>
    <submittedName>
        <fullName evidence="4">Fumarylacetoacetate hydrolase domain containing 2A</fullName>
    </submittedName>
</protein>
<dbReference type="Ensembl" id="ENSEBUT00000015948.1">
    <property type="protein sequence ID" value="ENSEBUP00000015371.1"/>
    <property type="gene ID" value="ENSEBUG00000009685.1"/>
</dbReference>
<evidence type="ECO:0000256" key="1">
    <source>
        <dbReference type="ARBA" id="ARBA00010211"/>
    </source>
</evidence>